<evidence type="ECO:0000256" key="2">
    <source>
        <dbReference type="SAM" id="SignalP"/>
    </source>
</evidence>
<comment type="caution">
    <text evidence="3">The sequence shown here is derived from an EMBL/GenBank/DDBJ whole genome shotgun (WGS) entry which is preliminary data.</text>
</comment>
<dbReference type="EMBL" id="BRXZ01003782">
    <property type="protein sequence ID" value="GMH61781.1"/>
    <property type="molecule type" value="Genomic_DNA"/>
</dbReference>
<organism evidence="3 4">
    <name type="scientific">Triparma retinervis</name>
    <dbReference type="NCBI Taxonomy" id="2557542"/>
    <lineage>
        <taxon>Eukaryota</taxon>
        <taxon>Sar</taxon>
        <taxon>Stramenopiles</taxon>
        <taxon>Ochrophyta</taxon>
        <taxon>Bolidophyceae</taxon>
        <taxon>Parmales</taxon>
        <taxon>Triparmaceae</taxon>
        <taxon>Triparma</taxon>
    </lineage>
</organism>
<feature type="region of interest" description="Disordered" evidence="1">
    <location>
        <begin position="76"/>
        <end position="100"/>
    </location>
</feature>
<dbReference type="InterPro" id="IPR018625">
    <property type="entry name" value="Pet100"/>
</dbReference>
<feature type="compositionally biased region" description="Gly residues" evidence="1">
    <location>
        <begin position="83"/>
        <end position="100"/>
    </location>
</feature>
<dbReference type="OrthoDB" id="18175at2759"/>
<feature type="chain" id="PRO_5040956953" evidence="2">
    <location>
        <begin position="22"/>
        <end position="100"/>
    </location>
</feature>
<dbReference type="GO" id="GO:0005739">
    <property type="term" value="C:mitochondrion"/>
    <property type="evidence" value="ECO:0007669"/>
    <property type="project" value="InterPro"/>
</dbReference>
<proteinExistence type="predicted"/>
<sequence>MGGASLEVFKFSLYLSIPVIATCIYASPSNMEKIVAATRYVTFPPEAKRPPLGDELEEDEIFKAVKMRRFKIKEEMGKKGGEGGEGGGNKRGWFGLWGGR</sequence>
<feature type="signal peptide" evidence="2">
    <location>
        <begin position="1"/>
        <end position="21"/>
    </location>
</feature>
<reference evidence="3" key="1">
    <citation type="submission" date="2022-07" db="EMBL/GenBank/DDBJ databases">
        <title>Genome analysis of Parmales, a sister group of diatoms, reveals the evolutionary specialization of diatoms from phago-mixotrophs to photoautotrophs.</title>
        <authorList>
            <person name="Ban H."/>
            <person name="Sato S."/>
            <person name="Yoshikawa S."/>
            <person name="Kazumasa Y."/>
            <person name="Nakamura Y."/>
            <person name="Ichinomiya M."/>
            <person name="Saitoh K."/>
            <person name="Sato N."/>
            <person name="Blanc-Mathieu R."/>
            <person name="Endo H."/>
            <person name="Kuwata A."/>
            <person name="Ogata H."/>
        </authorList>
    </citation>
    <scope>NUCLEOTIDE SEQUENCE</scope>
</reference>
<accession>A0A9W7A1H6</accession>
<evidence type="ECO:0000256" key="1">
    <source>
        <dbReference type="SAM" id="MobiDB-lite"/>
    </source>
</evidence>
<evidence type="ECO:0000313" key="4">
    <source>
        <dbReference type="Proteomes" id="UP001165082"/>
    </source>
</evidence>
<dbReference type="PANTHER" id="PTHR35700">
    <property type="entry name" value="OS07G0181800 PROTEIN"/>
    <property type="match status" value="1"/>
</dbReference>
<protein>
    <submittedName>
        <fullName evidence="3">Uncharacterized protein</fullName>
    </submittedName>
</protein>
<dbReference type="Pfam" id="PF09803">
    <property type="entry name" value="Pet100"/>
    <property type="match status" value="1"/>
</dbReference>
<dbReference type="PANTHER" id="PTHR35700:SF1">
    <property type="entry name" value="OS07G0181800 PROTEIN"/>
    <property type="match status" value="1"/>
</dbReference>
<dbReference type="GO" id="GO:0033617">
    <property type="term" value="P:mitochondrial respiratory chain complex IV assembly"/>
    <property type="evidence" value="ECO:0007669"/>
    <property type="project" value="InterPro"/>
</dbReference>
<dbReference type="Proteomes" id="UP001165082">
    <property type="component" value="Unassembled WGS sequence"/>
</dbReference>
<keyword evidence="4" id="KW-1185">Reference proteome</keyword>
<evidence type="ECO:0000313" key="3">
    <source>
        <dbReference type="EMBL" id="GMH61781.1"/>
    </source>
</evidence>
<dbReference type="AlphaFoldDB" id="A0A9W7A1H6"/>
<gene>
    <name evidence="3" type="ORF">TrRE_jg6758</name>
</gene>
<keyword evidence="2" id="KW-0732">Signal</keyword>
<name>A0A9W7A1H6_9STRA</name>